<evidence type="ECO:0000256" key="1">
    <source>
        <dbReference type="ARBA" id="ARBA00022679"/>
    </source>
</evidence>
<keyword evidence="2" id="KW-0548">Nucleotidyltransferase</keyword>
<keyword evidence="6" id="KW-0695">RNA-directed DNA polymerase</keyword>
<proteinExistence type="predicted"/>
<evidence type="ECO:0000256" key="3">
    <source>
        <dbReference type="ARBA" id="ARBA00022722"/>
    </source>
</evidence>
<dbReference type="GO" id="GO:0003676">
    <property type="term" value="F:nucleic acid binding"/>
    <property type="evidence" value="ECO:0007669"/>
    <property type="project" value="InterPro"/>
</dbReference>
<evidence type="ECO:0000259" key="7">
    <source>
        <dbReference type="Pfam" id="PF13456"/>
    </source>
</evidence>
<evidence type="ECO:0000256" key="5">
    <source>
        <dbReference type="ARBA" id="ARBA00022801"/>
    </source>
</evidence>
<organism evidence="9 10">
    <name type="scientific">Lolium multiflorum</name>
    <name type="common">Italian ryegrass</name>
    <name type="synonym">Lolium perenne subsp. multiflorum</name>
    <dbReference type="NCBI Taxonomy" id="4521"/>
    <lineage>
        <taxon>Eukaryota</taxon>
        <taxon>Viridiplantae</taxon>
        <taxon>Streptophyta</taxon>
        <taxon>Embryophyta</taxon>
        <taxon>Tracheophyta</taxon>
        <taxon>Spermatophyta</taxon>
        <taxon>Magnoliopsida</taxon>
        <taxon>Liliopsida</taxon>
        <taxon>Poales</taxon>
        <taxon>Poaceae</taxon>
        <taxon>BOP clade</taxon>
        <taxon>Pooideae</taxon>
        <taxon>Poodae</taxon>
        <taxon>Poeae</taxon>
        <taxon>Poeae Chloroplast Group 2 (Poeae type)</taxon>
        <taxon>Loliodinae</taxon>
        <taxon>Loliinae</taxon>
        <taxon>Lolium</taxon>
    </lineage>
</organism>
<evidence type="ECO:0000256" key="6">
    <source>
        <dbReference type="ARBA" id="ARBA00022918"/>
    </source>
</evidence>
<dbReference type="Gene3D" id="3.30.420.10">
    <property type="entry name" value="Ribonuclease H-like superfamily/Ribonuclease H"/>
    <property type="match status" value="1"/>
</dbReference>
<sequence>MVLDPAIGTTRRSVRFSRVLIDGGSSINISTATPPASGHPGGRVAHPHRLPWHRAGRCQPIGRITLEVMFGKPDHFRTENRSKQNYPHYQKVTYGVYMAAKKLKHYFQEHPIKVVATTPLAEIIGSKDANGRVAKWALELAAHTILRATHSHQVAILADFFVEWAEMRAALAKEIGVRRILCFGDSDLVIQQASGDAKDANMASYRFHVQQLSGFFEGCEFHHVPRANNGGDALSKIGSTGKPFRRASLAVLKQSHTVTGLGFNIRAG</sequence>
<dbReference type="PANTHER" id="PTHR48475:SF2">
    <property type="entry name" value="RIBONUCLEASE H"/>
    <property type="match status" value="1"/>
</dbReference>
<reference evidence="9" key="1">
    <citation type="submission" date="2023-07" db="EMBL/GenBank/DDBJ databases">
        <title>A chromosome-level genome assembly of Lolium multiflorum.</title>
        <authorList>
            <person name="Chen Y."/>
            <person name="Copetti D."/>
            <person name="Kolliker R."/>
            <person name="Studer B."/>
        </authorList>
    </citation>
    <scope>NUCLEOTIDE SEQUENCE</scope>
    <source>
        <strain evidence="9">02402/16</strain>
        <tissue evidence="9">Leaf</tissue>
    </source>
</reference>
<dbReference type="InterPro" id="IPR036397">
    <property type="entry name" value="RNaseH_sf"/>
</dbReference>
<evidence type="ECO:0000256" key="2">
    <source>
        <dbReference type="ARBA" id="ARBA00022695"/>
    </source>
</evidence>
<feature type="domain" description="Reverse transcriptase RNase H-like" evidence="8">
    <location>
        <begin position="78"/>
        <end position="141"/>
    </location>
</feature>
<evidence type="ECO:0008006" key="11">
    <source>
        <dbReference type="Google" id="ProtNLM"/>
    </source>
</evidence>
<dbReference type="PANTHER" id="PTHR48475">
    <property type="entry name" value="RIBONUCLEASE H"/>
    <property type="match status" value="1"/>
</dbReference>
<feature type="domain" description="RNase H type-1" evidence="7">
    <location>
        <begin position="171"/>
        <end position="229"/>
    </location>
</feature>
<name>A0AAD8T3E0_LOLMU</name>
<keyword evidence="10" id="KW-1185">Reference proteome</keyword>
<comment type="caution">
    <text evidence="9">The sequence shown here is derived from an EMBL/GenBank/DDBJ whole genome shotgun (WGS) entry which is preliminary data.</text>
</comment>
<dbReference type="GO" id="GO:0004523">
    <property type="term" value="F:RNA-DNA hybrid ribonuclease activity"/>
    <property type="evidence" value="ECO:0007669"/>
    <property type="project" value="InterPro"/>
</dbReference>
<dbReference type="Pfam" id="PF17917">
    <property type="entry name" value="RT_RNaseH"/>
    <property type="match status" value="1"/>
</dbReference>
<protein>
    <recommendedName>
        <fullName evidence="11">RNase H type-1 domain-containing protein</fullName>
    </recommendedName>
</protein>
<evidence type="ECO:0000259" key="8">
    <source>
        <dbReference type="Pfam" id="PF17917"/>
    </source>
</evidence>
<accession>A0AAD8T3E0</accession>
<evidence type="ECO:0000313" key="9">
    <source>
        <dbReference type="EMBL" id="KAK1669267.1"/>
    </source>
</evidence>
<dbReference type="AlphaFoldDB" id="A0AAD8T3E0"/>
<dbReference type="Pfam" id="PF13456">
    <property type="entry name" value="RVT_3"/>
    <property type="match status" value="1"/>
</dbReference>
<dbReference type="InterPro" id="IPR041373">
    <property type="entry name" value="RT_RNaseH"/>
</dbReference>
<gene>
    <name evidence="9" type="ORF">QYE76_057426</name>
</gene>
<keyword evidence="4" id="KW-0255">Endonuclease</keyword>
<keyword evidence="1" id="KW-0808">Transferase</keyword>
<dbReference type="EMBL" id="JAUUTY010000003">
    <property type="protein sequence ID" value="KAK1669267.1"/>
    <property type="molecule type" value="Genomic_DNA"/>
</dbReference>
<dbReference type="Proteomes" id="UP001231189">
    <property type="component" value="Unassembled WGS sequence"/>
</dbReference>
<keyword evidence="5" id="KW-0378">Hydrolase</keyword>
<dbReference type="InterPro" id="IPR002156">
    <property type="entry name" value="RNaseH_domain"/>
</dbReference>
<evidence type="ECO:0000313" key="10">
    <source>
        <dbReference type="Proteomes" id="UP001231189"/>
    </source>
</evidence>
<evidence type="ECO:0000256" key="4">
    <source>
        <dbReference type="ARBA" id="ARBA00022759"/>
    </source>
</evidence>
<dbReference type="GO" id="GO:0003964">
    <property type="term" value="F:RNA-directed DNA polymerase activity"/>
    <property type="evidence" value="ECO:0007669"/>
    <property type="project" value="UniProtKB-KW"/>
</dbReference>
<keyword evidence="3" id="KW-0540">Nuclease</keyword>